<accession>A0A0G0T118</accession>
<dbReference type="Proteomes" id="UP000034539">
    <property type="component" value="Unassembled WGS sequence"/>
</dbReference>
<dbReference type="InterPro" id="IPR005183">
    <property type="entry name" value="DUF305_CopM-like"/>
</dbReference>
<comment type="caution">
    <text evidence="3">The sequence shown here is derived from an EMBL/GenBank/DDBJ whole genome shotgun (WGS) entry which is preliminary data.</text>
</comment>
<sequence length="136" mass="15040">MIWLFSSGYYTIPMRKPALIYLSGSFILVLLFFFAASFFFVNTHISPISQVGIGGGPPQNNVIIPQTGALSDKTGDDFDRAFISAMIENSQGAINMAKEAQKLSKHSQLKDLAAQIIKSESDRIDALTKMQNEWGY</sequence>
<evidence type="ECO:0000256" key="1">
    <source>
        <dbReference type="SAM" id="Phobius"/>
    </source>
</evidence>
<dbReference type="AlphaFoldDB" id="A0A0G0T118"/>
<proteinExistence type="predicted"/>
<organism evidence="3 4">
    <name type="scientific">Candidatus Gottesmanbacteria bacterium GW2011_GWC2_39_8</name>
    <dbReference type="NCBI Taxonomy" id="1618450"/>
    <lineage>
        <taxon>Bacteria</taxon>
        <taxon>Candidatus Gottesmaniibacteriota</taxon>
    </lineage>
</organism>
<dbReference type="Pfam" id="PF03713">
    <property type="entry name" value="DUF305"/>
    <property type="match status" value="1"/>
</dbReference>
<dbReference type="EMBL" id="LBXN01000066">
    <property type="protein sequence ID" value="KKR31557.1"/>
    <property type="molecule type" value="Genomic_DNA"/>
</dbReference>
<gene>
    <name evidence="3" type="ORF">UT63_C0066G0003</name>
</gene>
<dbReference type="InterPro" id="IPR012347">
    <property type="entry name" value="Ferritin-like"/>
</dbReference>
<protein>
    <recommendedName>
        <fullName evidence="2">DUF305 domain-containing protein</fullName>
    </recommendedName>
</protein>
<evidence type="ECO:0000259" key="2">
    <source>
        <dbReference type="Pfam" id="PF03713"/>
    </source>
</evidence>
<keyword evidence="1" id="KW-1133">Transmembrane helix</keyword>
<feature type="transmembrane region" description="Helical" evidence="1">
    <location>
        <begin position="20"/>
        <end position="41"/>
    </location>
</feature>
<evidence type="ECO:0000313" key="3">
    <source>
        <dbReference type="EMBL" id="KKR31557.1"/>
    </source>
</evidence>
<keyword evidence="1" id="KW-0472">Membrane</keyword>
<dbReference type="Gene3D" id="1.20.1260.10">
    <property type="match status" value="1"/>
</dbReference>
<feature type="domain" description="DUF305" evidence="2">
    <location>
        <begin position="68"/>
        <end position="130"/>
    </location>
</feature>
<evidence type="ECO:0000313" key="4">
    <source>
        <dbReference type="Proteomes" id="UP000034539"/>
    </source>
</evidence>
<reference evidence="3 4" key="1">
    <citation type="journal article" date="2015" name="Nature">
        <title>rRNA introns, odd ribosomes, and small enigmatic genomes across a large radiation of phyla.</title>
        <authorList>
            <person name="Brown C.T."/>
            <person name="Hug L.A."/>
            <person name="Thomas B.C."/>
            <person name="Sharon I."/>
            <person name="Castelle C.J."/>
            <person name="Singh A."/>
            <person name="Wilkins M.J."/>
            <person name="Williams K.H."/>
            <person name="Banfield J.F."/>
        </authorList>
    </citation>
    <scope>NUCLEOTIDE SEQUENCE [LARGE SCALE GENOMIC DNA]</scope>
</reference>
<keyword evidence="1" id="KW-0812">Transmembrane</keyword>
<name>A0A0G0T118_9BACT</name>